<dbReference type="SUPFAM" id="SSF52540">
    <property type="entry name" value="P-loop containing nucleoside triphosphate hydrolases"/>
    <property type="match status" value="2"/>
</dbReference>
<dbReference type="PROSITE" id="PS51194">
    <property type="entry name" value="HELICASE_CTER"/>
    <property type="match status" value="1"/>
</dbReference>
<keyword evidence="8" id="KW-0238">DNA-binding</keyword>
<keyword evidence="7 15" id="KW-0067">ATP-binding</keyword>
<dbReference type="InterPro" id="IPR011545">
    <property type="entry name" value="DEAD/DEAH_box_helicase_dom"/>
</dbReference>
<evidence type="ECO:0000256" key="4">
    <source>
        <dbReference type="ARBA" id="ARBA00022763"/>
    </source>
</evidence>
<evidence type="ECO:0000256" key="12">
    <source>
        <dbReference type="ARBA" id="ARBA00034617"/>
    </source>
</evidence>
<dbReference type="PROSITE" id="PS51192">
    <property type="entry name" value="HELICASE_ATP_BIND_1"/>
    <property type="match status" value="1"/>
</dbReference>
<comment type="catalytic activity">
    <reaction evidence="14 15">
        <text>ATP + H2O = ADP + phosphate + H(+)</text>
        <dbReference type="Rhea" id="RHEA:13065"/>
        <dbReference type="ChEBI" id="CHEBI:15377"/>
        <dbReference type="ChEBI" id="CHEBI:15378"/>
        <dbReference type="ChEBI" id="CHEBI:30616"/>
        <dbReference type="ChEBI" id="CHEBI:43474"/>
        <dbReference type="ChEBI" id="CHEBI:456216"/>
        <dbReference type="EC" id="5.6.2.4"/>
    </reaction>
</comment>
<organism evidence="18 19">
    <name type="scientific">Lignipirellula cremea</name>
    <dbReference type="NCBI Taxonomy" id="2528010"/>
    <lineage>
        <taxon>Bacteria</taxon>
        <taxon>Pseudomonadati</taxon>
        <taxon>Planctomycetota</taxon>
        <taxon>Planctomycetia</taxon>
        <taxon>Pirellulales</taxon>
        <taxon>Pirellulaceae</taxon>
        <taxon>Lignipirellula</taxon>
    </lineage>
</organism>
<keyword evidence="5 15" id="KW-0378">Hydrolase</keyword>
<keyword evidence="6 15" id="KW-0347">Helicase</keyword>
<dbReference type="Pfam" id="PF00270">
    <property type="entry name" value="DEAD"/>
    <property type="match status" value="1"/>
</dbReference>
<evidence type="ECO:0000313" key="19">
    <source>
        <dbReference type="Proteomes" id="UP000317648"/>
    </source>
</evidence>
<reference evidence="18 19" key="1">
    <citation type="submission" date="2019-02" db="EMBL/GenBank/DDBJ databases">
        <title>Deep-cultivation of Planctomycetes and their phenomic and genomic characterization uncovers novel biology.</title>
        <authorList>
            <person name="Wiegand S."/>
            <person name="Jogler M."/>
            <person name="Boedeker C."/>
            <person name="Pinto D."/>
            <person name="Vollmers J."/>
            <person name="Rivas-Marin E."/>
            <person name="Kohn T."/>
            <person name="Peeters S.H."/>
            <person name="Heuer A."/>
            <person name="Rast P."/>
            <person name="Oberbeckmann S."/>
            <person name="Bunk B."/>
            <person name="Jeske O."/>
            <person name="Meyerdierks A."/>
            <person name="Storesund J.E."/>
            <person name="Kallscheuer N."/>
            <person name="Luecker S."/>
            <person name="Lage O.M."/>
            <person name="Pohl T."/>
            <person name="Merkel B.J."/>
            <person name="Hornburger P."/>
            <person name="Mueller R.-W."/>
            <person name="Bruemmer F."/>
            <person name="Labrenz M."/>
            <person name="Spormann A.M."/>
            <person name="Op den Camp H."/>
            <person name="Overmann J."/>
            <person name="Amann R."/>
            <person name="Jetten M.S.M."/>
            <person name="Mascher T."/>
            <person name="Medema M.H."/>
            <person name="Devos D.P."/>
            <person name="Kaster A.-K."/>
            <person name="Ovreas L."/>
            <person name="Rohde M."/>
            <person name="Galperin M.Y."/>
            <person name="Jogler C."/>
        </authorList>
    </citation>
    <scope>NUCLEOTIDE SEQUENCE [LARGE SCALE GENOMIC DNA]</scope>
    <source>
        <strain evidence="18 19">Pla85_3_4</strain>
    </source>
</reference>
<evidence type="ECO:0000313" key="18">
    <source>
        <dbReference type="EMBL" id="QDU98499.1"/>
    </source>
</evidence>
<dbReference type="InterPro" id="IPR027417">
    <property type="entry name" value="P-loop_NTPase"/>
</dbReference>
<feature type="domain" description="Helicase C-terminal" evidence="17">
    <location>
        <begin position="482"/>
        <end position="633"/>
    </location>
</feature>
<dbReference type="NCBIfam" id="NF008168">
    <property type="entry name" value="PRK10917.2-2"/>
    <property type="match status" value="1"/>
</dbReference>
<dbReference type="KEGG" id="lcre:Pla8534_63680"/>
<keyword evidence="11" id="KW-0413">Isomerase</keyword>
<dbReference type="PANTHER" id="PTHR47964">
    <property type="entry name" value="ATP-DEPENDENT DNA HELICASE HOMOLOG RECG, CHLOROPLASTIC"/>
    <property type="match status" value="1"/>
</dbReference>
<sequence>MSQAPQKTPAEMLATPVQYVKGVGPSKAEPLARLKLRTARDLLFFFPRDYQDMSELKAIADLQEGETVSVCGTVAEVDLRNTGPGRSLLAVLLQQDEHFLRALWFNQPFMRQKFETGRRVLLSGTVKISGGRWELVHPTVELLGDNEEPPSGRVLPVYPLTEGINQGAMRRVVLAAVEEYSQYLDEVFPQDFLDAQGLWPIHAALPQLHAPTHADSLEPARRRFIFQELLVLQLALAIRRYKLTHDRKASPLPVTAKIDARIRRLFSFKFTDDQNRAIEEVSRDMAREIPMNRLLQGDVGSGKTVVALYAMLNAVAQGKQAALMAPTEVLARQHARTLSDSLASSEVRVALLTGSLTIAQRRRLEEQITANEIDLIVGTHAVANMMAQDDVPLSNLGLVIIDEQHKFGVKQRAALKQGGLDPHYLVMTATPIPRTISMTLFGDLDVSSLREKPPGRQPVHTYLADDSKRAAWWEFVRKKLGEGRQAYVVTPLVEETENWSLASVEQTFETLANGELADYRLDLVHGRLTSEEKETAMESFRQRRTQVLVATSVIEVGVDIPNATLMTIESGERFGLAQLHQLRGRISRGKHPGYLTVFASPQTDDSQARLAAFEQTNDGFELAEIDFNLRGPGDLFGARQHGLPPLRIADLHRDEEILQEARRVAQALIAEDPHLDHERWALLKKMVLVRYGKVLDLVDVG</sequence>
<dbReference type="Proteomes" id="UP000317648">
    <property type="component" value="Chromosome"/>
</dbReference>
<evidence type="ECO:0000256" key="1">
    <source>
        <dbReference type="ARBA" id="ARBA00007504"/>
    </source>
</evidence>
<evidence type="ECO:0000256" key="8">
    <source>
        <dbReference type="ARBA" id="ARBA00023125"/>
    </source>
</evidence>
<evidence type="ECO:0000256" key="11">
    <source>
        <dbReference type="ARBA" id="ARBA00023235"/>
    </source>
</evidence>
<dbReference type="GO" id="GO:0006281">
    <property type="term" value="P:DNA repair"/>
    <property type="evidence" value="ECO:0007669"/>
    <property type="project" value="UniProtKB-UniRule"/>
</dbReference>
<dbReference type="InterPro" id="IPR004609">
    <property type="entry name" value="ATP-dep_DNA_helicase_RecG"/>
</dbReference>
<dbReference type="InterPro" id="IPR045562">
    <property type="entry name" value="RecG_dom3_C"/>
</dbReference>
<dbReference type="InterPro" id="IPR014001">
    <property type="entry name" value="Helicase_ATP-bd"/>
</dbReference>
<evidence type="ECO:0000256" key="3">
    <source>
        <dbReference type="ARBA" id="ARBA00022741"/>
    </source>
</evidence>
<dbReference type="NCBIfam" id="NF008165">
    <property type="entry name" value="PRK10917.1-3"/>
    <property type="match status" value="1"/>
</dbReference>
<dbReference type="NCBIfam" id="TIGR00643">
    <property type="entry name" value="recG"/>
    <property type="match status" value="1"/>
</dbReference>
<dbReference type="Pfam" id="PF00271">
    <property type="entry name" value="Helicase_C"/>
    <property type="match status" value="1"/>
</dbReference>
<comment type="catalytic activity">
    <reaction evidence="12 15">
        <text>Couples ATP hydrolysis with the unwinding of duplex DNA by translocating in the 3'-5' direction.</text>
        <dbReference type="EC" id="5.6.2.4"/>
    </reaction>
</comment>
<dbReference type="SMART" id="SM00490">
    <property type="entry name" value="HELICc"/>
    <property type="match status" value="1"/>
</dbReference>
<dbReference type="AlphaFoldDB" id="A0A518E335"/>
<dbReference type="Pfam" id="PF19833">
    <property type="entry name" value="RecG_dom3_C"/>
    <property type="match status" value="1"/>
</dbReference>
<evidence type="ECO:0000256" key="7">
    <source>
        <dbReference type="ARBA" id="ARBA00022840"/>
    </source>
</evidence>
<dbReference type="CDD" id="cd17992">
    <property type="entry name" value="DEXHc_RecG"/>
    <property type="match status" value="1"/>
</dbReference>
<dbReference type="EC" id="5.6.2.4" evidence="13 15"/>
<dbReference type="InterPro" id="IPR047112">
    <property type="entry name" value="RecG/Mfd"/>
</dbReference>
<evidence type="ECO:0000259" key="16">
    <source>
        <dbReference type="PROSITE" id="PS51192"/>
    </source>
</evidence>
<accession>A0A518E335</accession>
<dbReference type="RefSeq" id="WP_145057804.1">
    <property type="nucleotide sequence ID" value="NZ_CP036433.1"/>
</dbReference>
<dbReference type="GO" id="GO:0005524">
    <property type="term" value="F:ATP binding"/>
    <property type="evidence" value="ECO:0007669"/>
    <property type="project" value="UniProtKB-KW"/>
</dbReference>
<evidence type="ECO:0000256" key="9">
    <source>
        <dbReference type="ARBA" id="ARBA00023172"/>
    </source>
</evidence>
<evidence type="ECO:0000256" key="6">
    <source>
        <dbReference type="ARBA" id="ARBA00022806"/>
    </source>
</evidence>
<proteinExistence type="inferred from homology"/>
<keyword evidence="19" id="KW-1185">Reference proteome</keyword>
<dbReference type="Pfam" id="PF17191">
    <property type="entry name" value="RecG_wedge"/>
    <property type="match status" value="1"/>
</dbReference>
<dbReference type="SUPFAM" id="SSF50249">
    <property type="entry name" value="Nucleic acid-binding proteins"/>
    <property type="match status" value="1"/>
</dbReference>
<evidence type="ECO:0000256" key="14">
    <source>
        <dbReference type="ARBA" id="ARBA00048988"/>
    </source>
</evidence>
<dbReference type="GO" id="GO:0006310">
    <property type="term" value="P:DNA recombination"/>
    <property type="evidence" value="ECO:0007669"/>
    <property type="project" value="UniProtKB-UniRule"/>
</dbReference>
<dbReference type="Gene3D" id="3.40.50.300">
    <property type="entry name" value="P-loop containing nucleotide triphosphate hydrolases"/>
    <property type="match status" value="2"/>
</dbReference>
<comment type="similarity">
    <text evidence="1 15">Belongs to the helicase family. RecG subfamily.</text>
</comment>
<dbReference type="SMART" id="SM00487">
    <property type="entry name" value="DEXDc"/>
    <property type="match status" value="1"/>
</dbReference>
<feature type="domain" description="Helicase ATP-binding" evidence="16">
    <location>
        <begin position="284"/>
        <end position="449"/>
    </location>
</feature>
<evidence type="ECO:0000256" key="15">
    <source>
        <dbReference type="RuleBase" id="RU363016"/>
    </source>
</evidence>
<dbReference type="Gene3D" id="2.40.50.140">
    <property type="entry name" value="Nucleic acid-binding proteins"/>
    <property type="match status" value="1"/>
</dbReference>
<dbReference type="OrthoDB" id="9804325at2"/>
<keyword evidence="10 15" id="KW-0234">DNA repair</keyword>
<dbReference type="CDD" id="cd04488">
    <property type="entry name" value="RecG_wedge_OBF"/>
    <property type="match status" value="1"/>
</dbReference>
<dbReference type="InterPro" id="IPR012340">
    <property type="entry name" value="NA-bd_OB-fold"/>
</dbReference>
<evidence type="ECO:0000256" key="5">
    <source>
        <dbReference type="ARBA" id="ARBA00022801"/>
    </source>
</evidence>
<keyword evidence="9 15" id="KW-0233">DNA recombination</keyword>
<dbReference type="InterPro" id="IPR033454">
    <property type="entry name" value="RecG_wedge"/>
</dbReference>
<evidence type="ECO:0000256" key="2">
    <source>
        <dbReference type="ARBA" id="ARBA00017846"/>
    </source>
</evidence>
<dbReference type="EMBL" id="CP036433">
    <property type="protein sequence ID" value="QDU98499.1"/>
    <property type="molecule type" value="Genomic_DNA"/>
</dbReference>
<dbReference type="GO" id="GO:0003677">
    <property type="term" value="F:DNA binding"/>
    <property type="evidence" value="ECO:0007669"/>
    <property type="project" value="UniProtKB-KW"/>
</dbReference>
<evidence type="ECO:0000256" key="10">
    <source>
        <dbReference type="ARBA" id="ARBA00023204"/>
    </source>
</evidence>
<keyword evidence="3 15" id="KW-0547">Nucleotide-binding</keyword>
<dbReference type="InterPro" id="IPR001650">
    <property type="entry name" value="Helicase_C-like"/>
</dbReference>
<dbReference type="GO" id="GO:0043138">
    <property type="term" value="F:3'-5' DNA helicase activity"/>
    <property type="evidence" value="ECO:0007669"/>
    <property type="project" value="UniProtKB-EC"/>
</dbReference>
<evidence type="ECO:0000256" key="13">
    <source>
        <dbReference type="ARBA" id="ARBA00034808"/>
    </source>
</evidence>
<protein>
    <recommendedName>
        <fullName evidence="2 15">ATP-dependent DNA helicase RecG</fullName>
        <ecNumber evidence="13 15">5.6.2.4</ecNumber>
    </recommendedName>
</protein>
<dbReference type="PANTHER" id="PTHR47964:SF1">
    <property type="entry name" value="ATP-DEPENDENT DNA HELICASE HOMOLOG RECG, CHLOROPLASTIC"/>
    <property type="match status" value="1"/>
</dbReference>
<dbReference type="GO" id="GO:0016887">
    <property type="term" value="F:ATP hydrolysis activity"/>
    <property type="evidence" value="ECO:0007669"/>
    <property type="project" value="RHEA"/>
</dbReference>
<keyword evidence="4 15" id="KW-0227">DNA damage</keyword>
<evidence type="ECO:0000259" key="17">
    <source>
        <dbReference type="PROSITE" id="PS51194"/>
    </source>
</evidence>
<name>A0A518E335_9BACT</name>
<gene>
    <name evidence="18" type="primary">recG</name>
    <name evidence="18" type="ORF">Pla8534_63680</name>
</gene>
<comment type="function">
    <text evidence="15">Plays a critical role in recombination and DNA repair. Helps process Holliday junction intermediates to mature products by catalyzing branch migration. Has replication fork regression activity, unwinds stalled or blocked replication forks to make a HJ that can be resolved. Has a DNA unwinding activity characteristic of a DNA helicase with 3'-5' polarity.</text>
</comment>